<dbReference type="Gene3D" id="3.30.70.270">
    <property type="match status" value="1"/>
</dbReference>
<keyword evidence="8" id="KW-0479">Metal-binding</keyword>
<dbReference type="Gene3D" id="6.10.250.1490">
    <property type="match status" value="1"/>
</dbReference>
<feature type="compositionally biased region" description="Basic and acidic residues" evidence="16">
    <location>
        <begin position="838"/>
        <end position="847"/>
    </location>
</feature>
<dbReference type="InterPro" id="IPR001357">
    <property type="entry name" value="BRCT_dom"/>
</dbReference>
<dbReference type="InterPro" id="IPR017961">
    <property type="entry name" value="DNA_pol_Y-fam_little_finger"/>
</dbReference>
<evidence type="ECO:0000256" key="16">
    <source>
        <dbReference type="SAM" id="MobiDB-lite"/>
    </source>
</evidence>
<dbReference type="Pfam" id="PF11799">
    <property type="entry name" value="IMS_C"/>
    <property type="match status" value="1"/>
</dbReference>
<evidence type="ECO:0000256" key="10">
    <source>
        <dbReference type="ARBA" id="ARBA00022842"/>
    </source>
</evidence>
<keyword evidence="13" id="KW-0539">Nucleus</keyword>
<evidence type="ECO:0000256" key="6">
    <source>
        <dbReference type="ARBA" id="ARBA00022679"/>
    </source>
</evidence>
<gene>
    <name evidence="19" type="ORF">HYPSUDRAFT_203234</name>
</gene>
<feature type="compositionally biased region" description="Acidic residues" evidence="16">
    <location>
        <begin position="72"/>
        <end position="82"/>
    </location>
</feature>
<name>A0A0D2MC82_HYPSF</name>
<dbReference type="Gene3D" id="1.10.150.20">
    <property type="entry name" value="5' to 3' exonuclease, C-terminal subdomain"/>
    <property type="match status" value="1"/>
</dbReference>
<comment type="similarity">
    <text evidence="3">Belongs to the DNA polymerase type-Y family.</text>
</comment>
<dbReference type="SUPFAM" id="SSF52113">
    <property type="entry name" value="BRCT domain"/>
    <property type="match status" value="1"/>
</dbReference>
<dbReference type="InterPro" id="IPR047346">
    <property type="entry name" value="Rev1_UBM1/2"/>
</dbReference>
<dbReference type="EMBL" id="KN817561">
    <property type="protein sequence ID" value="KJA21038.1"/>
    <property type="molecule type" value="Genomic_DNA"/>
</dbReference>
<dbReference type="InterPro" id="IPR043502">
    <property type="entry name" value="DNA/RNA_pol_sf"/>
</dbReference>
<evidence type="ECO:0000256" key="1">
    <source>
        <dbReference type="ARBA" id="ARBA00001946"/>
    </source>
</evidence>
<feature type="region of interest" description="Disordered" evidence="16">
    <location>
        <begin position="838"/>
        <end position="890"/>
    </location>
</feature>
<keyword evidence="10" id="KW-0460">Magnesium</keyword>
<dbReference type="GO" id="GO:0046872">
    <property type="term" value="F:metal ion binding"/>
    <property type="evidence" value="ECO:0007669"/>
    <property type="project" value="UniProtKB-KW"/>
</dbReference>
<dbReference type="InterPro" id="IPR031991">
    <property type="entry name" value="Rev1_C"/>
</dbReference>
<dbReference type="Gene3D" id="6.10.250.1630">
    <property type="match status" value="1"/>
</dbReference>
<organism evidence="19 20">
    <name type="scientific">Hypholoma sublateritium (strain FD-334 SS-4)</name>
    <dbReference type="NCBI Taxonomy" id="945553"/>
    <lineage>
        <taxon>Eukaryota</taxon>
        <taxon>Fungi</taxon>
        <taxon>Dikarya</taxon>
        <taxon>Basidiomycota</taxon>
        <taxon>Agaricomycotina</taxon>
        <taxon>Agaricomycetes</taxon>
        <taxon>Agaricomycetidae</taxon>
        <taxon>Agaricales</taxon>
        <taxon>Agaricineae</taxon>
        <taxon>Strophariaceae</taxon>
        <taxon>Hypholoma</taxon>
    </lineage>
</organism>
<dbReference type="Pfam" id="PF00817">
    <property type="entry name" value="IMS"/>
    <property type="match status" value="1"/>
</dbReference>
<dbReference type="Pfam" id="PF16727">
    <property type="entry name" value="REV1_C"/>
    <property type="match status" value="1"/>
</dbReference>
<dbReference type="GO" id="GO:0006281">
    <property type="term" value="P:DNA repair"/>
    <property type="evidence" value="ECO:0007669"/>
    <property type="project" value="UniProtKB-KW"/>
</dbReference>
<dbReference type="InterPro" id="IPR001126">
    <property type="entry name" value="UmuC"/>
</dbReference>
<dbReference type="GO" id="GO:0042276">
    <property type="term" value="P:error-prone translesion synthesis"/>
    <property type="evidence" value="ECO:0007669"/>
    <property type="project" value="TreeGrafter"/>
</dbReference>
<evidence type="ECO:0000313" key="20">
    <source>
        <dbReference type="Proteomes" id="UP000054270"/>
    </source>
</evidence>
<keyword evidence="11" id="KW-0238">DNA-binding</keyword>
<keyword evidence="20" id="KW-1185">Reference proteome</keyword>
<evidence type="ECO:0000256" key="3">
    <source>
        <dbReference type="ARBA" id="ARBA00010945"/>
    </source>
</evidence>
<evidence type="ECO:0000256" key="11">
    <source>
        <dbReference type="ARBA" id="ARBA00023125"/>
    </source>
</evidence>
<feature type="region of interest" description="Disordered" evidence="16">
    <location>
        <begin position="210"/>
        <end position="257"/>
    </location>
</feature>
<feature type="compositionally biased region" description="Polar residues" evidence="16">
    <location>
        <begin position="210"/>
        <end position="236"/>
    </location>
</feature>
<feature type="region of interest" description="Disordered" evidence="16">
    <location>
        <begin position="34"/>
        <end position="82"/>
    </location>
</feature>
<keyword evidence="7" id="KW-0548">Nucleotidyltransferase</keyword>
<keyword evidence="6" id="KW-0808">Transferase</keyword>
<dbReference type="SMART" id="SM00292">
    <property type="entry name" value="BRCT"/>
    <property type="match status" value="1"/>
</dbReference>
<dbReference type="OrthoDB" id="427711at2759"/>
<proteinExistence type="inferred from homology"/>
<keyword evidence="9" id="KW-0227">DNA damage</keyword>
<dbReference type="Gene3D" id="3.40.50.10190">
    <property type="entry name" value="BRCT domain"/>
    <property type="match status" value="1"/>
</dbReference>
<protein>
    <recommendedName>
        <fullName evidence="4">DNA repair protein REV1</fullName>
    </recommendedName>
    <alternativeName>
        <fullName evidence="15">Reversionless protein 1</fullName>
    </alternativeName>
</protein>
<evidence type="ECO:0000256" key="8">
    <source>
        <dbReference type="ARBA" id="ARBA00022723"/>
    </source>
</evidence>
<dbReference type="CDD" id="cd01701">
    <property type="entry name" value="PolY_Rev1"/>
    <property type="match status" value="1"/>
</dbReference>
<dbReference type="PROSITE" id="PS50172">
    <property type="entry name" value="BRCT"/>
    <property type="match status" value="1"/>
</dbReference>
<keyword evidence="12" id="KW-0234">DNA repair</keyword>
<evidence type="ECO:0000256" key="4">
    <source>
        <dbReference type="ARBA" id="ARBA00020399"/>
    </source>
</evidence>
<dbReference type="InterPro" id="IPR043128">
    <property type="entry name" value="Rev_trsase/Diguanyl_cyclase"/>
</dbReference>
<dbReference type="Pfam" id="PF11798">
    <property type="entry name" value="IMS_HHH"/>
    <property type="match status" value="1"/>
</dbReference>
<dbReference type="GO" id="GO:0017125">
    <property type="term" value="F:deoxycytidyl transferase activity"/>
    <property type="evidence" value="ECO:0007669"/>
    <property type="project" value="TreeGrafter"/>
</dbReference>
<dbReference type="Gene3D" id="3.30.1490.100">
    <property type="entry name" value="DNA polymerase, Y-family, little finger domain"/>
    <property type="match status" value="1"/>
</dbReference>
<reference evidence="20" key="1">
    <citation type="submission" date="2014-04" db="EMBL/GenBank/DDBJ databases">
        <title>Evolutionary Origins and Diversification of the Mycorrhizal Mutualists.</title>
        <authorList>
            <consortium name="DOE Joint Genome Institute"/>
            <consortium name="Mycorrhizal Genomics Consortium"/>
            <person name="Kohler A."/>
            <person name="Kuo A."/>
            <person name="Nagy L.G."/>
            <person name="Floudas D."/>
            <person name="Copeland A."/>
            <person name="Barry K.W."/>
            <person name="Cichocki N."/>
            <person name="Veneault-Fourrey C."/>
            <person name="LaButti K."/>
            <person name="Lindquist E.A."/>
            <person name="Lipzen A."/>
            <person name="Lundell T."/>
            <person name="Morin E."/>
            <person name="Murat C."/>
            <person name="Riley R."/>
            <person name="Ohm R."/>
            <person name="Sun H."/>
            <person name="Tunlid A."/>
            <person name="Henrissat B."/>
            <person name="Grigoriev I.V."/>
            <person name="Hibbett D.S."/>
            <person name="Martin F."/>
        </authorList>
    </citation>
    <scope>NUCLEOTIDE SEQUENCE [LARGE SCALE GENOMIC DNA]</scope>
    <source>
        <strain evidence="20">FD-334 SS-4</strain>
    </source>
</reference>
<dbReference type="CDD" id="cd17719">
    <property type="entry name" value="BRCT_Rev1"/>
    <property type="match status" value="1"/>
</dbReference>
<feature type="compositionally biased region" description="Pro residues" evidence="16">
    <location>
        <begin position="241"/>
        <end position="250"/>
    </location>
</feature>
<comment type="cofactor">
    <cofactor evidence="1">
        <name>Mg(2+)</name>
        <dbReference type="ChEBI" id="CHEBI:18420"/>
    </cofactor>
</comment>
<dbReference type="STRING" id="945553.A0A0D2MC82"/>
<evidence type="ECO:0000256" key="7">
    <source>
        <dbReference type="ARBA" id="ARBA00022695"/>
    </source>
</evidence>
<sequence>MSMVQALSQTNSSDYYDDDDPLFLDALADAVLPGDQPLEANNELGGALSEEELEPPPAAQPCLKRKRSLTPEPDEPNVEDDIYGPASFGGFGEYMHRKRAKLQIQNDQIAKGSERSQIFKDLSIYINGWTRPSVQELRHLIVQHGGVFQPYLDRKTEVTHILTCSLTPARIREFKHMKVVRPEWLVESAEQGYLLPWRNYIFTREDRMETTQGAKSNQQTLRTAGSSAASPSAVLSTPTFPKAPPRPAPAPLYTTDPATREDAARVPGYAADHSNPNAQRAMANPAWRSAHTSVAAGFVEGYYKNSRLHHLATWKTELRGLVQEAQARAEAAPASGLVRKVPAEAGVSMRGATLAARSPAKGKGKARAVDGEERVIMHCDFDCFFVSAGLVSRPHLKGKPVVVCHSQGTQGGASSTSEIASSSYEARKFGIKNGMSLQQARKLCPNVTTIPYEFERYKEYSLLFYTVLMEHADDLQAVSVDEALIDVTATVNQMREQPEYADGAGDPAKDYAETIRNEIRAATTCEVSIGIAHNILLARLATRHAKPAGSYHLAPTEVAEFLAPLDIGDLHGFGYSTKQKAQEKLGATSLGALATRSKGILVAALGKGTGEILYNAIRGIDDKQLESDKARKSVSCEINYGIRFENNEQAEVFVRQMASEVKKRLDAVNMVGRSLTLKVMKRDPTAPFEPPKFLGHGICDLFNKQGPLIFPGGKATSDAQIIGDHAWRLLKLFNFDPRELRGIGIQIQKLESASGSTSAPAGQVILPFQSKVVGTSKAESSKAVFLQPEVRVPPPPPENPARNGDPVKPMHASFDPPSFSQVDMSVFAALPEDVRQELESEYKRRSESPFTRAPTVELESHRKGSLPPRPVPGRGNNGSVFPRNNSTKPTDYKRITQQLAPRRGGGIGGRVSPPRNAVHAWVAKLKAKEEKAKGVQISKTKLRELNLDPEVFFALPIRLQREQLTMARIIKATGRVPEPPVKRKILKPKKHVLPPDFVPYIAPKPRARHLQPPFLRQQGAAPGEKLYFTETDDVQRVVEQWLAKYQHWAPREKDVEFVAKFVRRSVDRAQATDVGVERAVAVMKWWLVLLRRIFPATENLDEDDLKSSQRNLVGEAWWEAFRRVKGDMDAIARERFGGKLSLR</sequence>
<dbReference type="Gene3D" id="3.40.1170.60">
    <property type="match status" value="1"/>
</dbReference>
<evidence type="ECO:0000256" key="2">
    <source>
        <dbReference type="ARBA" id="ARBA00004123"/>
    </source>
</evidence>
<dbReference type="CDD" id="cd19318">
    <property type="entry name" value="Rev1_UBM2"/>
    <property type="match status" value="1"/>
</dbReference>
<evidence type="ECO:0000256" key="14">
    <source>
        <dbReference type="ARBA" id="ARBA00058985"/>
    </source>
</evidence>
<dbReference type="Pfam" id="PF16589">
    <property type="entry name" value="BRCT_2"/>
    <property type="match status" value="1"/>
</dbReference>
<dbReference type="PANTHER" id="PTHR45990:SF1">
    <property type="entry name" value="DNA REPAIR PROTEIN REV1"/>
    <property type="match status" value="1"/>
</dbReference>
<evidence type="ECO:0000313" key="19">
    <source>
        <dbReference type="EMBL" id="KJA21038.1"/>
    </source>
</evidence>
<dbReference type="InterPro" id="IPR036420">
    <property type="entry name" value="BRCT_dom_sf"/>
</dbReference>
<evidence type="ECO:0000256" key="15">
    <source>
        <dbReference type="ARBA" id="ARBA00081902"/>
    </source>
</evidence>
<feature type="region of interest" description="Disordered" evidence="16">
    <location>
        <begin position="784"/>
        <end position="816"/>
    </location>
</feature>
<accession>A0A0D2MC82</accession>
<dbReference type="Proteomes" id="UP000054270">
    <property type="component" value="Unassembled WGS sequence"/>
</dbReference>
<dbReference type="Gene3D" id="1.20.58.1280">
    <property type="entry name" value="DNA repair protein Rev1, C-terminal domain"/>
    <property type="match status" value="1"/>
</dbReference>
<evidence type="ECO:0000256" key="13">
    <source>
        <dbReference type="ARBA" id="ARBA00023242"/>
    </source>
</evidence>
<dbReference type="GO" id="GO:0070987">
    <property type="term" value="P:error-free translesion synthesis"/>
    <property type="evidence" value="ECO:0007669"/>
    <property type="project" value="UniProtKB-ARBA"/>
</dbReference>
<dbReference type="InterPro" id="IPR024728">
    <property type="entry name" value="PolY_HhH_motif"/>
</dbReference>
<dbReference type="GO" id="GO:0003887">
    <property type="term" value="F:DNA-directed DNA polymerase activity"/>
    <property type="evidence" value="ECO:0007669"/>
    <property type="project" value="TreeGrafter"/>
</dbReference>
<dbReference type="AlphaFoldDB" id="A0A0D2MC82"/>
<feature type="domain" description="UmuC" evidence="18">
    <location>
        <begin position="376"/>
        <end position="574"/>
    </location>
</feature>
<dbReference type="SUPFAM" id="SSF100879">
    <property type="entry name" value="Lesion bypass DNA polymerase (Y-family), little finger domain"/>
    <property type="match status" value="1"/>
</dbReference>
<dbReference type="FunFam" id="3.40.50.10190:FF:000011">
    <property type="entry name" value="DNA repair protein REV1"/>
    <property type="match status" value="1"/>
</dbReference>
<dbReference type="OMA" id="IKNGMWM"/>
<dbReference type="GO" id="GO:0003684">
    <property type="term" value="F:damaged DNA binding"/>
    <property type="evidence" value="ECO:0007669"/>
    <property type="project" value="InterPro"/>
</dbReference>
<dbReference type="PROSITE" id="PS50173">
    <property type="entry name" value="UMUC"/>
    <property type="match status" value="1"/>
</dbReference>
<comment type="subcellular location">
    <subcellularLocation>
        <location evidence="2">Nucleus</location>
    </subcellularLocation>
</comment>
<evidence type="ECO:0000259" key="18">
    <source>
        <dbReference type="PROSITE" id="PS50173"/>
    </source>
</evidence>
<evidence type="ECO:0000256" key="9">
    <source>
        <dbReference type="ARBA" id="ARBA00022763"/>
    </source>
</evidence>
<dbReference type="InterPro" id="IPR038401">
    <property type="entry name" value="Rev1_C_sf"/>
</dbReference>
<dbReference type="InterPro" id="IPR036775">
    <property type="entry name" value="DNA_pol_Y-fam_lit_finger_sf"/>
</dbReference>
<keyword evidence="5" id="KW-0237">DNA synthesis</keyword>
<comment type="function">
    <text evidence="14">Deoxycytidyl transferase involved in DNA repair. Transfers a dCMP residue from dCTP to the 3'-end of a DNA primer in a template-dependent reaction. May assist in the first step in the bypass of abasic lesions by the insertion of a nucleotide opposite the lesion. Required for normal induction of mutations by physical and chemical agents. Involved in mitochondrial DNA mutagenesis.</text>
</comment>
<dbReference type="FunFam" id="3.30.1490.100:FF:000001">
    <property type="entry name" value="DNA repair protein REV1"/>
    <property type="match status" value="1"/>
</dbReference>
<evidence type="ECO:0000256" key="5">
    <source>
        <dbReference type="ARBA" id="ARBA00022634"/>
    </source>
</evidence>
<dbReference type="SUPFAM" id="SSF56672">
    <property type="entry name" value="DNA/RNA polymerases"/>
    <property type="match status" value="1"/>
</dbReference>
<dbReference type="PANTHER" id="PTHR45990">
    <property type="entry name" value="DNA REPAIR PROTEIN REV1"/>
    <property type="match status" value="1"/>
</dbReference>
<feature type="domain" description="BRCT" evidence="17">
    <location>
        <begin position="114"/>
        <end position="202"/>
    </location>
</feature>
<evidence type="ECO:0000256" key="12">
    <source>
        <dbReference type="ARBA" id="ARBA00023204"/>
    </source>
</evidence>
<dbReference type="GO" id="GO:0005634">
    <property type="term" value="C:nucleus"/>
    <property type="evidence" value="ECO:0007669"/>
    <property type="project" value="UniProtKB-SubCell"/>
</dbReference>
<evidence type="ECO:0000259" key="17">
    <source>
        <dbReference type="PROSITE" id="PS50172"/>
    </source>
</evidence>